<reference evidence="1" key="1">
    <citation type="journal article" date="2017" name="Gigascience">
        <title>The genome draft of coconut (Cocos nucifera).</title>
        <authorList>
            <person name="Xiao Y."/>
            <person name="Xu P."/>
            <person name="Fan H."/>
            <person name="Baudouin L."/>
            <person name="Xia W."/>
            <person name="Bocs S."/>
            <person name="Xu J."/>
            <person name="Li Q."/>
            <person name="Guo A."/>
            <person name="Zhou L."/>
            <person name="Li J."/>
            <person name="Wu Y."/>
            <person name="Ma Z."/>
            <person name="Armero A."/>
            <person name="Issali A.E."/>
            <person name="Liu N."/>
            <person name="Peng M."/>
            <person name="Yang Y."/>
        </authorList>
    </citation>
    <scope>NUCLEOTIDE SEQUENCE</scope>
    <source>
        <tissue evidence="1">Spear leaf of Hainan Tall coconut</tissue>
    </source>
</reference>
<accession>A0A8K0IDJ0</accession>
<name>A0A8K0IDJ0_COCNU</name>
<evidence type="ECO:0000313" key="2">
    <source>
        <dbReference type="Proteomes" id="UP000797356"/>
    </source>
</evidence>
<dbReference type="EMBL" id="CM017877">
    <property type="protein sequence ID" value="KAG1348060.1"/>
    <property type="molecule type" value="Genomic_DNA"/>
</dbReference>
<dbReference type="Proteomes" id="UP000797356">
    <property type="component" value="Chromosome 6"/>
</dbReference>
<organism evidence="1 2">
    <name type="scientific">Cocos nucifera</name>
    <name type="common">Coconut palm</name>
    <dbReference type="NCBI Taxonomy" id="13894"/>
    <lineage>
        <taxon>Eukaryota</taxon>
        <taxon>Viridiplantae</taxon>
        <taxon>Streptophyta</taxon>
        <taxon>Embryophyta</taxon>
        <taxon>Tracheophyta</taxon>
        <taxon>Spermatophyta</taxon>
        <taxon>Magnoliopsida</taxon>
        <taxon>Liliopsida</taxon>
        <taxon>Arecaceae</taxon>
        <taxon>Arecoideae</taxon>
        <taxon>Cocoseae</taxon>
        <taxon>Attaleinae</taxon>
        <taxon>Cocos</taxon>
    </lineage>
</organism>
<protein>
    <submittedName>
        <fullName evidence="1">Uncharacterized protein</fullName>
    </submittedName>
</protein>
<evidence type="ECO:0000313" key="1">
    <source>
        <dbReference type="EMBL" id="KAG1348060.1"/>
    </source>
</evidence>
<gene>
    <name evidence="1" type="ORF">COCNU_06G018890</name>
</gene>
<proteinExistence type="predicted"/>
<sequence>MQRKERLGVWMKDKGWLLQLTPKEHHESTHLELLSLAVVWRDIYLLYIG</sequence>
<keyword evidence="2" id="KW-1185">Reference proteome</keyword>
<comment type="caution">
    <text evidence="1">The sequence shown here is derived from an EMBL/GenBank/DDBJ whole genome shotgun (WGS) entry which is preliminary data.</text>
</comment>
<reference evidence="1" key="2">
    <citation type="submission" date="2019-07" db="EMBL/GenBank/DDBJ databases">
        <authorList>
            <person name="Yang Y."/>
            <person name="Bocs S."/>
            <person name="Baudouin L."/>
        </authorList>
    </citation>
    <scope>NUCLEOTIDE SEQUENCE</scope>
    <source>
        <tissue evidence="1">Spear leaf of Hainan Tall coconut</tissue>
    </source>
</reference>
<dbReference type="AlphaFoldDB" id="A0A8K0IDJ0"/>